<feature type="compositionally biased region" description="Basic residues" evidence="3">
    <location>
        <begin position="1"/>
        <end position="10"/>
    </location>
</feature>
<dbReference type="PANTHER" id="PTHR43363:SF1">
    <property type="entry name" value="HYPOXANTHINE-GUANINE PHOSPHORIBOSYLTRANSFERASE"/>
    <property type="match status" value="1"/>
</dbReference>
<dbReference type="RefSeq" id="WP_248342560.1">
    <property type="nucleotide sequence ID" value="NZ_AP025592.1"/>
</dbReference>
<evidence type="ECO:0000313" key="6">
    <source>
        <dbReference type="Proteomes" id="UP001162734"/>
    </source>
</evidence>
<evidence type="ECO:0000313" key="5">
    <source>
        <dbReference type="EMBL" id="BDG10167.1"/>
    </source>
</evidence>
<organism evidence="5 6">
    <name type="scientific">Anaeromyxobacter paludicola</name>
    <dbReference type="NCBI Taxonomy" id="2918171"/>
    <lineage>
        <taxon>Bacteria</taxon>
        <taxon>Pseudomonadati</taxon>
        <taxon>Myxococcota</taxon>
        <taxon>Myxococcia</taxon>
        <taxon>Myxococcales</taxon>
        <taxon>Cystobacterineae</taxon>
        <taxon>Anaeromyxobacteraceae</taxon>
        <taxon>Anaeromyxobacter</taxon>
    </lineage>
</organism>
<keyword evidence="2" id="KW-0808">Transferase</keyword>
<dbReference type="Gene3D" id="3.40.50.2020">
    <property type="match status" value="1"/>
</dbReference>
<reference evidence="6" key="1">
    <citation type="journal article" date="2022" name="Int. J. Syst. Evol. Microbiol.">
        <title>Anaeromyxobacter oryzae sp. nov., Anaeromyxobacter diazotrophicus sp. nov. and Anaeromyxobacter paludicola sp. nov., isolated from paddy soils.</title>
        <authorList>
            <person name="Itoh H."/>
            <person name="Xu Z."/>
            <person name="Mise K."/>
            <person name="Masuda Y."/>
            <person name="Ushijima N."/>
            <person name="Hayakawa C."/>
            <person name="Shiratori Y."/>
            <person name="Senoo K."/>
        </authorList>
    </citation>
    <scope>NUCLEOTIDE SEQUENCE [LARGE SCALE GENOMIC DNA]</scope>
    <source>
        <strain evidence="6">Red630</strain>
    </source>
</reference>
<evidence type="ECO:0000256" key="3">
    <source>
        <dbReference type="SAM" id="MobiDB-lite"/>
    </source>
</evidence>
<dbReference type="Pfam" id="PF00156">
    <property type="entry name" value="Pribosyltran"/>
    <property type="match status" value="1"/>
</dbReference>
<name>A0ABM7XE77_9BACT</name>
<protein>
    <recommendedName>
        <fullName evidence="4">Phosphoribosyltransferase domain-containing protein</fullName>
    </recommendedName>
</protein>
<evidence type="ECO:0000256" key="1">
    <source>
        <dbReference type="ARBA" id="ARBA00022676"/>
    </source>
</evidence>
<dbReference type="Proteomes" id="UP001162734">
    <property type="component" value="Chromosome"/>
</dbReference>
<gene>
    <name evidence="5" type="ORF">AMPC_32800</name>
</gene>
<accession>A0ABM7XE77</accession>
<proteinExistence type="predicted"/>
<evidence type="ECO:0000256" key="2">
    <source>
        <dbReference type="ARBA" id="ARBA00022679"/>
    </source>
</evidence>
<dbReference type="CDD" id="cd06223">
    <property type="entry name" value="PRTases_typeI"/>
    <property type="match status" value="1"/>
</dbReference>
<keyword evidence="1" id="KW-0328">Glycosyltransferase</keyword>
<feature type="region of interest" description="Disordered" evidence="3">
    <location>
        <begin position="1"/>
        <end position="60"/>
    </location>
</feature>
<feature type="domain" description="Phosphoribosyltransferase" evidence="4">
    <location>
        <begin position="97"/>
        <end position="223"/>
    </location>
</feature>
<dbReference type="EMBL" id="AP025592">
    <property type="protein sequence ID" value="BDG10167.1"/>
    <property type="molecule type" value="Genomic_DNA"/>
</dbReference>
<dbReference type="PANTHER" id="PTHR43363">
    <property type="entry name" value="HYPOXANTHINE PHOSPHORIBOSYLTRANSFERASE"/>
    <property type="match status" value="1"/>
</dbReference>
<dbReference type="InterPro" id="IPR000836">
    <property type="entry name" value="PRTase_dom"/>
</dbReference>
<keyword evidence="6" id="KW-1185">Reference proteome</keyword>
<feature type="compositionally biased region" description="Low complexity" evidence="3">
    <location>
        <begin position="11"/>
        <end position="29"/>
    </location>
</feature>
<dbReference type="InterPro" id="IPR029057">
    <property type="entry name" value="PRTase-like"/>
</dbReference>
<dbReference type="SUPFAM" id="SSF53271">
    <property type="entry name" value="PRTase-like"/>
    <property type="match status" value="1"/>
</dbReference>
<evidence type="ECO:0000259" key="4">
    <source>
        <dbReference type="Pfam" id="PF00156"/>
    </source>
</evidence>
<sequence>MVKKKSRTKPARAAAAPRPARPAAAPARKAPARKKTALRTAARPAGRRPSEGGARPEQPLGVGVGDAFAVARLGAGARRGARSRQNVRELSWETFGEIARALAGRIGETFRPQVVVGIAKGGVVVGGALAAALDVDFHPLRLAARGAAADGEALPELAGKRVLLVDDVCQTGRTLDRARALLRRAGAAAVRTAAVVSRPRGGRPDFSALQTDAVAVFPWDYQLHTPDLGGGEDPGEAGV</sequence>